<proteinExistence type="inferred from homology"/>
<dbReference type="InterPro" id="IPR016117">
    <property type="entry name" value="ArgJ-like_dom_sf"/>
</dbReference>
<dbReference type="AlphaFoldDB" id="A0A511WS63"/>
<dbReference type="CDD" id="cd02252">
    <property type="entry name" value="nylC_like"/>
    <property type="match status" value="1"/>
</dbReference>
<evidence type="ECO:0000256" key="1">
    <source>
        <dbReference type="ARBA" id="ARBA00007068"/>
    </source>
</evidence>
<evidence type="ECO:0000313" key="2">
    <source>
        <dbReference type="EMBL" id="GEN53996.1"/>
    </source>
</evidence>
<dbReference type="SUPFAM" id="SSF56266">
    <property type="entry name" value="DmpA/ArgJ-like"/>
    <property type="match status" value="1"/>
</dbReference>
<accession>A0A511WS63</accession>
<dbReference type="OrthoDB" id="9808347at2"/>
<protein>
    <submittedName>
        <fullName evidence="2">Peptidase</fullName>
    </submittedName>
</protein>
<gene>
    <name evidence="2" type="ORF">HFA01_22580</name>
</gene>
<dbReference type="Pfam" id="PF03576">
    <property type="entry name" value="Peptidase_S58"/>
    <property type="match status" value="1"/>
</dbReference>
<name>A0A511WS63_9BACI</name>
<dbReference type="RefSeq" id="WP_146816200.1">
    <property type="nucleotide sequence ID" value="NZ_BJYD01000021.1"/>
</dbReference>
<comment type="caution">
    <text evidence="2">The sequence shown here is derived from an EMBL/GenBank/DDBJ whole genome shotgun (WGS) entry which is preliminary data.</text>
</comment>
<dbReference type="EMBL" id="BJYD01000021">
    <property type="protein sequence ID" value="GEN53996.1"/>
    <property type="molecule type" value="Genomic_DNA"/>
</dbReference>
<dbReference type="Gene3D" id="3.60.70.12">
    <property type="entry name" value="L-amino peptidase D-ALA esterase/amidase"/>
    <property type="match status" value="1"/>
</dbReference>
<dbReference type="InterPro" id="IPR005321">
    <property type="entry name" value="Peptidase_S58_DmpA"/>
</dbReference>
<comment type="similarity">
    <text evidence="1">Belongs to the peptidase S58 family.</text>
</comment>
<organism evidence="2 3">
    <name type="scientific">Halobacillus faecis</name>
    <dbReference type="NCBI Taxonomy" id="360184"/>
    <lineage>
        <taxon>Bacteria</taxon>
        <taxon>Bacillati</taxon>
        <taxon>Bacillota</taxon>
        <taxon>Bacilli</taxon>
        <taxon>Bacillales</taxon>
        <taxon>Bacillaceae</taxon>
        <taxon>Halobacillus</taxon>
    </lineage>
</organism>
<evidence type="ECO:0000313" key="3">
    <source>
        <dbReference type="Proteomes" id="UP000321886"/>
    </source>
</evidence>
<sequence length="324" mass="34209">MREIDITKVEGFLFGQKESEDHHTGCTVILSQDGATAGVDVRGGAPGTRETDALKSENLVQHIHGLFLSGGSAFGLEVGSGVMRYLEEKGIGFDAGVTRVPIVPGAILFDLRENDRGMRPDAAMGYEAASYAFQNSHLKQGNYGAGAGATIGKGKGPSFSMKGGLGHYAIQVGDVKVGAVVAVNCFGDVIEPETGRIIAGLQRNGKFLNSEDVMMSEIMEGHTNRFRGNTTIGAVVTNASVDKPAANKLAAMSHAGLSRTIRPSHTFVDGDTIFFMGSGKISCDYNSLGVMAVKAVERAVQNAVTHAQSTNSFLSANDIQREEH</sequence>
<dbReference type="GO" id="GO:0004177">
    <property type="term" value="F:aminopeptidase activity"/>
    <property type="evidence" value="ECO:0007669"/>
    <property type="project" value="TreeGrafter"/>
</dbReference>
<keyword evidence="3" id="KW-1185">Reference proteome</keyword>
<dbReference type="PANTHER" id="PTHR36512:SF3">
    <property type="entry name" value="BLR5678 PROTEIN"/>
    <property type="match status" value="1"/>
</dbReference>
<dbReference type="PANTHER" id="PTHR36512">
    <property type="entry name" value="D-AMINOPEPTIDASE"/>
    <property type="match status" value="1"/>
</dbReference>
<dbReference type="Proteomes" id="UP000321886">
    <property type="component" value="Unassembled WGS sequence"/>
</dbReference>
<reference evidence="2 3" key="1">
    <citation type="submission" date="2019-07" db="EMBL/GenBank/DDBJ databases">
        <title>Whole genome shotgun sequence of Halobacillus faecis NBRC 103569.</title>
        <authorList>
            <person name="Hosoyama A."/>
            <person name="Uohara A."/>
            <person name="Ohji S."/>
            <person name="Ichikawa N."/>
        </authorList>
    </citation>
    <scope>NUCLEOTIDE SEQUENCE [LARGE SCALE GENOMIC DNA]</scope>
    <source>
        <strain evidence="2 3">NBRC 103569</strain>
    </source>
</reference>